<dbReference type="InterPro" id="IPR049946">
    <property type="entry name" value="RIBOSOMAL_L20_CS"/>
</dbReference>
<dbReference type="SUPFAM" id="SSF74731">
    <property type="entry name" value="Ribosomal protein L20"/>
    <property type="match status" value="1"/>
</dbReference>
<dbReference type="Gene3D" id="1.10.1900.20">
    <property type="entry name" value="Ribosomal protein L20"/>
    <property type="match status" value="1"/>
</dbReference>
<dbReference type="InterPro" id="IPR035566">
    <property type="entry name" value="Ribosomal_protein_bL20_C"/>
</dbReference>
<comment type="function">
    <text evidence="7 8">Binds directly to 23S ribosomal RNA and is necessary for the in vitro assembly process of the 50S ribosomal subunit. It is not involved in the protein synthesizing functions of that subunit.</text>
</comment>
<organism evidence="9 10">
    <name type="scientific">Luteolibacter rhizosphaerae</name>
    <dbReference type="NCBI Taxonomy" id="2989719"/>
    <lineage>
        <taxon>Bacteria</taxon>
        <taxon>Pseudomonadati</taxon>
        <taxon>Verrucomicrobiota</taxon>
        <taxon>Verrucomicrobiia</taxon>
        <taxon>Verrucomicrobiales</taxon>
        <taxon>Verrucomicrobiaceae</taxon>
        <taxon>Luteolibacter</taxon>
    </lineage>
</organism>
<dbReference type="GO" id="GO:0005840">
    <property type="term" value="C:ribosome"/>
    <property type="evidence" value="ECO:0007669"/>
    <property type="project" value="UniProtKB-KW"/>
</dbReference>
<dbReference type="RefSeq" id="WP_264514055.1">
    <property type="nucleotide sequence ID" value="NZ_JAPDDR010000006.1"/>
</dbReference>
<name>A0ABT3G3W1_9BACT</name>
<evidence type="ECO:0000256" key="4">
    <source>
        <dbReference type="ARBA" id="ARBA00022980"/>
    </source>
</evidence>
<evidence type="ECO:0000256" key="3">
    <source>
        <dbReference type="ARBA" id="ARBA00022884"/>
    </source>
</evidence>
<dbReference type="CDD" id="cd07026">
    <property type="entry name" value="Ribosomal_L20"/>
    <property type="match status" value="1"/>
</dbReference>
<keyword evidence="3 7" id="KW-0694">RNA-binding</keyword>
<evidence type="ECO:0000256" key="5">
    <source>
        <dbReference type="ARBA" id="ARBA00023274"/>
    </source>
</evidence>
<comment type="similarity">
    <text evidence="1 7 8">Belongs to the bacterial ribosomal protein bL20 family.</text>
</comment>
<keyword evidence="2 7" id="KW-0699">rRNA-binding</keyword>
<evidence type="ECO:0000256" key="1">
    <source>
        <dbReference type="ARBA" id="ARBA00007698"/>
    </source>
</evidence>
<evidence type="ECO:0000256" key="7">
    <source>
        <dbReference type="HAMAP-Rule" id="MF_00382"/>
    </source>
</evidence>
<reference evidence="9" key="1">
    <citation type="submission" date="2022-10" db="EMBL/GenBank/DDBJ databases">
        <title>Luteolibacter sp. GHJ8, whole genome shotgun sequencing project.</title>
        <authorList>
            <person name="Zhao G."/>
            <person name="Shen L."/>
        </authorList>
    </citation>
    <scope>NUCLEOTIDE SEQUENCE</scope>
    <source>
        <strain evidence="9">GHJ8</strain>
    </source>
</reference>
<dbReference type="Proteomes" id="UP001165653">
    <property type="component" value="Unassembled WGS sequence"/>
</dbReference>
<proteinExistence type="inferred from homology"/>
<keyword evidence="5 7" id="KW-0687">Ribonucleoprotein</keyword>
<gene>
    <name evidence="7 9" type="primary">rplT</name>
    <name evidence="9" type="ORF">OJ996_13120</name>
</gene>
<sequence length="125" mass="14134">MPRATNSPASRARRKRVLLRAKGFRGFRSKLFRYAKDAVRKAMTYEYRDRKKRKGQFRRLWIQRISAATRNEGLTYSRFIEGLNAAGIEADRKILADLAVKDAAAFSAIIAQAKAALDKKSKAAA</sequence>
<dbReference type="PROSITE" id="PS00937">
    <property type="entry name" value="RIBOSOMAL_L20"/>
    <property type="match status" value="1"/>
</dbReference>
<evidence type="ECO:0000313" key="10">
    <source>
        <dbReference type="Proteomes" id="UP001165653"/>
    </source>
</evidence>
<evidence type="ECO:0000256" key="6">
    <source>
        <dbReference type="ARBA" id="ARBA00035172"/>
    </source>
</evidence>
<accession>A0ABT3G3W1</accession>
<comment type="caution">
    <text evidence="9">The sequence shown here is derived from an EMBL/GenBank/DDBJ whole genome shotgun (WGS) entry which is preliminary data.</text>
</comment>
<evidence type="ECO:0000256" key="2">
    <source>
        <dbReference type="ARBA" id="ARBA00022730"/>
    </source>
</evidence>
<keyword evidence="10" id="KW-1185">Reference proteome</keyword>
<dbReference type="EMBL" id="JAPDDR010000006">
    <property type="protein sequence ID" value="MCW1914523.1"/>
    <property type="molecule type" value="Genomic_DNA"/>
</dbReference>
<dbReference type="Pfam" id="PF00453">
    <property type="entry name" value="Ribosomal_L20"/>
    <property type="match status" value="1"/>
</dbReference>
<dbReference type="HAMAP" id="MF_00382">
    <property type="entry name" value="Ribosomal_bL20"/>
    <property type="match status" value="1"/>
</dbReference>
<dbReference type="PRINTS" id="PR00062">
    <property type="entry name" value="RIBOSOMALL20"/>
</dbReference>
<evidence type="ECO:0000313" key="9">
    <source>
        <dbReference type="EMBL" id="MCW1914523.1"/>
    </source>
</evidence>
<dbReference type="Gene3D" id="6.10.160.10">
    <property type="match status" value="1"/>
</dbReference>
<protein>
    <recommendedName>
        <fullName evidence="6 7">Large ribosomal subunit protein bL20</fullName>
    </recommendedName>
</protein>
<dbReference type="InterPro" id="IPR005813">
    <property type="entry name" value="Ribosomal_bL20"/>
</dbReference>
<dbReference type="PANTHER" id="PTHR10986">
    <property type="entry name" value="39S RIBOSOMAL PROTEIN L20"/>
    <property type="match status" value="1"/>
</dbReference>
<keyword evidence="4 7" id="KW-0689">Ribosomal protein</keyword>
<evidence type="ECO:0000256" key="8">
    <source>
        <dbReference type="RuleBase" id="RU000560"/>
    </source>
</evidence>
<dbReference type="NCBIfam" id="TIGR01032">
    <property type="entry name" value="rplT_bact"/>
    <property type="match status" value="1"/>
</dbReference>